<dbReference type="GO" id="GO:0005524">
    <property type="term" value="F:ATP binding"/>
    <property type="evidence" value="ECO:0007669"/>
    <property type="project" value="UniProtKB-KW"/>
</dbReference>
<dbReference type="EMBL" id="AZDT01000009">
    <property type="protein sequence ID" value="KRK77267.1"/>
    <property type="molecule type" value="Genomic_DNA"/>
</dbReference>
<feature type="region of interest" description="Disordered" evidence="4">
    <location>
        <begin position="229"/>
        <end position="251"/>
    </location>
</feature>
<feature type="compositionally biased region" description="Basic and acidic residues" evidence="4">
    <location>
        <begin position="234"/>
        <end position="247"/>
    </location>
</feature>
<dbReference type="PANTHER" id="PTHR19211:SF14">
    <property type="entry name" value="ATP-BINDING CASSETTE SUB-FAMILY F MEMBER 1"/>
    <property type="match status" value="1"/>
</dbReference>
<comment type="caution">
    <text evidence="6">The sequence shown here is derived from an EMBL/GenBank/DDBJ whole genome shotgun (WGS) entry which is preliminary data.</text>
</comment>
<evidence type="ECO:0000256" key="2">
    <source>
        <dbReference type="ARBA" id="ARBA00022741"/>
    </source>
</evidence>
<evidence type="ECO:0000259" key="5">
    <source>
        <dbReference type="PROSITE" id="PS50893"/>
    </source>
</evidence>
<dbReference type="CDD" id="cd03221">
    <property type="entry name" value="ABCF_EF-3"/>
    <property type="match status" value="1"/>
</dbReference>
<gene>
    <name evidence="6" type="ORF">FD30_GL000320</name>
</gene>
<evidence type="ECO:0000313" key="7">
    <source>
        <dbReference type="Proteomes" id="UP000051162"/>
    </source>
</evidence>
<protein>
    <submittedName>
        <fullName evidence="6">Methylene-5,6,7,8-tetrahydromethanopterin dehydrogenase</fullName>
    </submittedName>
</protein>
<dbReference type="PROSITE" id="PS00211">
    <property type="entry name" value="ABC_TRANSPORTER_1"/>
    <property type="match status" value="1"/>
</dbReference>
<dbReference type="PATRIC" id="fig|1423773.3.peg.326"/>
<reference evidence="6 7" key="1">
    <citation type="journal article" date="2015" name="Genome Announc.">
        <title>Expanding the biotechnology potential of lactobacilli through comparative genomics of 213 strains and associated genera.</title>
        <authorList>
            <person name="Sun Z."/>
            <person name="Harris H.M."/>
            <person name="McCann A."/>
            <person name="Guo C."/>
            <person name="Argimon S."/>
            <person name="Zhang W."/>
            <person name="Yang X."/>
            <person name="Jeffery I.B."/>
            <person name="Cooney J.C."/>
            <person name="Kagawa T.F."/>
            <person name="Liu W."/>
            <person name="Song Y."/>
            <person name="Salvetti E."/>
            <person name="Wrobel A."/>
            <person name="Rasinkangas P."/>
            <person name="Parkhill J."/>
            <person name="Rea M.C."/>
            <person name="O'Sullivan O."/>
            <person name="Ritari J."/>
            <person name="Douillard F.P."/>
            <person name="Paul Ross R."/>
            <person name="Yang R."/>
            <person name="Briner A.E."/>
            <person name="Felis G.E."/>
            <person name="de Vos W.M."/>
            <person name="Barrangou R."/>
            <person name="Klaenhammer T.R."/>
            <person name="Caufield P.W."/>
            <person name="Cui Y."/>
            <person name="Zhang H."/>
            <person name="O'Toole P.W."/>
        </authorList>
    </citation>
    <scope>NUCLEOTIDE SEQUENCE [LARGE SCALE GENOMIC DNA]</scope>
    <source>
        <strain evidence="6 7">DSM 19117</strain>
    </source>
</reference>
<dbReference type="AlphaFoldDB" id="A0A0R1K7R5"/>
<keyword evidence="3" id="KW-0067">ATP-binding</keyword>
<dbReference type="Pfam" id="PF00005">
    <property type="entry name" value="ABC_tran"/>
    <property type="match status" value="2"/>
</dbReference>
<evidence type="ECO:0000256" key="1">
    <source>
        <dbReference type="ARBA" id="ARBA00022737"/>
    </source>
</evidence>
<dbReference type="InterPro" id="IPR003439">
    <property type="entry name" value="ABC_transporter-like_ATP-bd"/>
</dbReference>
<sequence length="487" mass="54220">MGTIQIQHLSFQYPGATHPLFTDLSTNFDSHWKLGLIGRNGRGKTTFLNLLRGQLTGTGTITAPVTFNYFPAEDIDPTLTVMQLMTATGAADWQATIELTKIGLPPAWATRQFGSLSGGEQTKVLLARGFVDDTAFPLIDEPTNHLDLAGRTVVGQYLRHKRGFICVSHDEHFLNLFVDHVMAITPDRVHIVAGTVAAWRADKARQDQAATAKNAQLITDIHHLTRRANTQRGWSERRERETHDASSRRSAAKLMRRAKVFEQRTADRIAERQGLLADLETTTPLTTNATPGQGHRLLLSARQFSLLRAKVPLFDPLEIDFHQGEQLAILGPNGSGKTSLIASLLGHTSLEHTGHLQNDLPANVGYLAQNFHHVIRDVDWSELKANHQLTTVWNLMHQLGVSRSRLRAPASEWSMGEAKKAALALTLCRPHDLLVWDEPTNYLDLPARDQLATLVQTVRPSLLMIDHDAQFVTTTCPHQLTLTPYQH</sequence>
<proteinExistence type="predicted"/>
<dbReference type="PROSITE" id="PS50893">
    <property type="entry name" value="ABC_TRANSPORTER_2"/>
    <property type="match status" value="1"/>
</dbReference>
<name>A0A0R1K7R5_9LACO</name>
<accession>A0A0R1K7R5</accession>
<keyword evidence="2" id="KW-0547">Nucleotide-binding</keyword>
<dbReference type="InterPro" id="IPR003593">
    <property type="entry name" value="AAA+_ATPase"/>
</dbReference>
<feature type="domain" description="ABC transporter" evidence="5">
    <location>
        <begin position="4"/>
        <end position="211"/>
    </location>
</feature>
<dbReference type="GO" id="GO:0016887">
    <property type="term" value="F:ATP hydrolysis activity"/>
    <property type="evidence" value="ECO:0007669"/>
    <property type="project" value="InterPro"/>
</dbReference>
<dbReference type="InterPro" id="IPR027417">
    <property type="entry name" value="P-loop_NTPase"/>
</dbReference>
<dbReference type="InterPro" id="IPR017871">
    <property type="entry name" value="ABC_transporter-like_CS"/>
</dbReference>
<evidence type="ECO:0000313" key="6">
    <source>
        <dbReference type="EMBL" id="KRK77267.1"/>
    </source>
</evidence>
<dbReference type="SUPFAM" id="SSF52540">
    <property type="entry name" value="P-loop containing nucleoside triphosphate hydrolases"/>
    <property type="match status" value="2"/>
</dbReference>
<dbReference type="Proteomes" id="UP000051162">
    <property type="component" value="Unassembled WGS sequence"/>
</dbReference>
<dbReference type="PANTHER" id="PTHR19211">
    <property type="entry name" value="ATP-BINDING TRANSPORT PROTEIN-RELATED"/>
    <property type="match status" value="1"/>
</dbReference>
<keyword evidence="7" id="KW-1185">Reference proteome</keyword>
<dbReference type="Gene3D" id="3.40.50.300">
    <property type="entry name" value="P-loop containing nucleotide triphosphate hydrolases"/>
    <property type="match status" value="2"/>
</dbReference>
<evidence type="ECO:0000256" key="4">
    <source>
        <dbReference type="SAM" id="MobiDB-lite"/>
    </source>
</evidence>
<keyword evidence="1" id="KW-0677">Repeat</keyword>
<organism evidence="6 7">
    <name type="scientific">Levilactobacillus namurensis DSM 19117</name>
    <dbReference type="NCBI Taxonomy" id="1423773"/>
    <lineage>
        <taxon>Bacteria</taxon>
        <taxon>Bacillati</taxon>
        <taxon>Bacillota</taxon>
        <taxon>Bacilli</taxon>
        <taxon>Lactobacillales</taxon>
        <taxon>Lactobacillaceae</taxon>
        <taxon>Levilactobacillus</taxon>
    </lineage>
</organism>
<evidence type="ECO:0000256" key="3">
    <source>
        <dbReference type="ARBA" id="ARBA00022840"/>
    </source>
</evidence>
<dbReference type="RefSeq" id="WP_056943650.1">
    <property type="nucleotide sequence ID" value="NZ_AZDT01000009.1"/>
</dbReference>
<dbReference type="GeneID" id="84782356"/>
<dbReference type="SMART" id="SM00382">
    <property type="entry name" value="AAA"/>
    <property type="match status" value="2"/>
</dbReference>
<dbReference type="STRING" id="1423773.FD30_GL000320"/>
<dbReference type="InterPro" id="IPR050611">
    <property type="entry name" value="ABCF"/>
</dbReference>